<dbReference type="EMBL" id="JAVDSJ010000002">
    <property type="protein sequence ID" value="MDR6583792.1"/>
    <property type="molecule type" value="Genomic_DNA"/>
</dbReference>
<protein>
    <submittedName>
        <fullName evidence="1">Uncharacterized protein</fullName>
    </submittedName>
</protein>
<name>A0ABU1PCY8_9BURK</name>
<dbReference type="Proteomes" id="UP001260715">
    <property type="component" value="Unassembled WGS sequence"/>
</dbReference>
<evidence type="ECO:0000313" key="2">
    <source>
        <dbReference type="Proteomes" id="UP001260715"/>
    </source>
</evidence>
<sequence>MKTSNYIVLIHFAAKLSRQHLAAVAQVTNASIRKALSESEAVFVSDTAVAFVGSSQSSVSALFKLIAADLRVGDHLSVIAVGEALMTSHPGLMAWHVRRQRSPGGASRK</sequence>
<proteinExistence type="predicted"/>
<organism evidence="1 2">
    <name type="scientific">Herbaspirillum frisingense</name>
    <dbReference type="NCBI Taxonomy" id="92645"/>
    <lineage>
        <taxon>Bacteria</taxon>
        <taxon>Pseudomonadati</taxon>
        <taxon>Pseudomonadota</taxon>
        <taxon>Betaproteobacteria</taxon>
        <taxon>Burkholderiales</taxon>
        <taxon>Oxalobacteraceae</taxon>
        <taxon>Herbaspirillum</taxon>
    </lineage>
</organism>
<accession>A0ABU1PCY8</accession>
<reference evidence="1 2" key="1">
    <citation type="submission" date="2023-07" db="EMBL/GenBank/DDBJ databases">
        <title>Sorghum-associated microbial communities from plants grown in Nebraska, USA.</title>
        <authorList>
            <person name="Schachtman D."/>
        </authorList>
    </citation>
    <scope>NUCLEOTIDE SEQUENCE [LARGE SCALE GENOMIC DNA]</scope>
    <source>
        <strain evidence="1 2">596</strain>
    </source>
</reference>
<comment type="caution">
    <text evidence="1">The sequence shown here is derived from an EMBL/GenBank/DDBJ whole genome shotgun (WGS) entry which is preliminary data.</text>
</comment>
<evidence type="ECO:0000313" key="1">
    <source>
        <dbReference type="EMBL" id="MDR6583792.1"/>
    </source>
</evidence>
<gene>
    <name evidence="1" type="ORF">J2W50_001990</name>
</gene>
<dbReference type="RefSeq" id="WP_310010346.1">
    <property type="nucleotide sequence ID" value="NZ_JAVDSJ010000002.1"/>
</dbReference>
<keyword evidence="2" id="KW-1185">Reference proteome</keyword>